<dbReference type="InterPro" id="IPR008978">
    <property type="entry name" value="HSP20-like_chaperone"/>
</dbReference>
<reference evidence="2 3" key="1">
    <citation type="submission" date="2016-04" db="EMBL/GenBank/DDBJ databases">
        <title>Genome analyses suggest a sexual origin of heterokaryosis in a supposedly ancient asexual fungus.</title>
        <authorList>
            <person name="Ropars J."/>
            <person name="Sedzielewska K."/>
            <person name="Noel J."/>
            <person name="Charron P."/>
            <person name="Farinelli L."/>
            <person name="Marton T."/>
            <person name="Kruger M."/>
            <person name="Pelin A."/>
            <person name="Brachmann A."/>
            <person name="Corradi N."/>
        </authorList>
    </citation>
    <scope>NUCLEOTIDE SEQUENCE [LARGE SCALE GENOMIC DNA]</scope>
    <source>
        <strain evidence="2 3">A5</strain>
    </source>
</reference>
<evidence type="ECO:0000256" key="1">
    <source>
        <dbReference type="SAM" id="MobiDB-lite"/>
    </source>
</evidence>
<dbReference type="Gene3D" id="2.60.40.790">
    <property type="match status" value="1"/>
</dbReference>
<dbReference type="EMBL" id="LLXJ01003703">
    <property type="protein sequence ID" value="PKB96703.1"/>
    <property type="molecule type" value="Genomic_DNA"/>
</dbReference>
<evidence type="ECO:0008006" key="4">
    <source>
        <dbReference type="Google" id="ProtNLM"/>
    </source>
</evidence>
<dbReference type="VEuPathDB" id="FungiDB:RhiirFUN_014480"/>
<proteinExistence type="predicted"/>
<organism evidence="2 3">
    <name type="scientific">Rhizophagus irregularis</name>
    <dbReference type="NCBI Taxonomy" id="588596"/>
    <lineage>
        <taxon>Eukaryota</taxon>
        <taxon>Fungi</taxon>
        <taxon>Fungi incertae sedis</taxon>
        <taxon>Mucoromycota</taxon>
        <taxon>Glomeromycotina</taxon>
        <taxon>Glomeromycetes</taxon>
        <taxon>Glomerales</taxon>
        <taxon>Glomeraceae</taxon>
        <taxon>Rhizophagus</taxon>
    </lineage>
</organism>
<reference evidence="2 3" key="2">
    <citation type="submission" date="2017-09" db="EMBL/GenBank/DDBJ databases">
        <title>Extensive intraspecific genome diversity in a model arbuscular mycorrhizal fungus.</title>
        <authorList>
            <person name="Chen E.C."/>
            <person name="Morin E."/>
            <person name="Beaudet D."/>
            <person name="Noel J."/>
            <person name="Ndikumana S."/>
            <person name="Charron P."/>
            <person name="St-Onge C."/>
            <person name="Giorgi J."/>
            <person name="Grigoriev I.V."/>
            <person name="Roux C."/>
            <person name="Martin F.M."/>
            <person name="Corradi N."/>
        </authorList>
    </citation>
    <scope>NUCLEOTIDE SEQUENCE [LARGE SCALE GENOMIC DNA]</scope>
    <source>
        <strain evidence="2 3">A5</strain>
    </source>
</reference>
<dbReference type="VEuPathDB" id="FungiDB:RhiirFUN_013489"/>
<dbReference type="VEuPathDB" id="FungiDB:FUN_025402"/>
<dbReference type="SUPFAM" id="SSF49764">
    <property type="entry name" value="HSP20-like chaperones"/>
    <property type="match status" value="1"/>
</dbReference>
<dbReference type="Proteomes" id="UP000232722">
    <property type="component" value="Unassembled WGS sequence"/>
</dbReference>
<gene>
    <name evidence="2" type="ORF">RhiirA5_434393</name>
</gene>
<feature type="compositionally biased region" description="Acidic residues" evidence="1">
    <location>
        <begin position="174"/>
        <end position="187"/>
    </location>
</feature>
<feature type="region of interest" description="Disordered" evidence="1">
    <location>
        <begin position="162"/>
        <end position="218"/>
    </location>
</feature>
<name>A0A2N0NQ62_9GLOM</name>
<comment type="caution">
    <text evidence="2">The sequence shown here is derived from an EMBL/GenBank/DDBJ whole genome shotgun (WGS) entry which is preliminary data.</text>
</comment>
<dbReference type="VEuPathDB" id="FungiDB:RhiirA1_472832"/>
<dbReference type="AlphaFoldDB" id="A0A2N0NQ62"/>
<protein>
    <recommendedName>
        <fullName evidence="4">SHSP domain-containing protein</fullName>
    </recommendedName>
</protein>
<sequence length="447" mass="51146">MQDKKKRRVIATNYLIQNNDKYINRYPKEDLVNILKETGYHSEEWEETDPESEWPVVIPVVIEKIREPLNPDDDPDEIDPNDLELWLKKDLTIKEALRLLLHKRTDPTVNLLKTKQATLKYKRIDGYVQETGMPPIGAPSWCLNKVALERLNRSTEEVPIYDWDSEDGSYNGDDNYDDDNNSPDDIDNNNRAESSKTHKRKKRKYHKKESKKPNKKYPCCQTESKLSIFLGGVTPNELEGIKATNIAEFFRSTLRYNFKHVKKEVNWGMASYISRMRRRRYRGTAIIAGGPVATPNPNATPATPNPNSNAVTAAATPNANPNAVTAAATPNANPNASPNAYNIFESSDQFIIYVEACGVARNTIEIEVNKFDAQRIYIKFNYDQDIEDGLHCLKRSFFVPKDEIKMLIQLPKSFDPDKDAKVKLLCGMIKISLGKLEKLITKKFKIY</sequence>
<accession>A0A2N0NQ62</accession>
<feature type="region of interest" description="Disordered" evidence="1">
    <location>
        <begin position="288"/>
        <end position="309"/>
    </location>
</feature>
<dbReference type="CDD" id="cd00298">
    <property type="entry name" value="ACD_sHsps_p23-like"/>
    <property type="match status" value="1"/>
</dbReference>
<feature type="compositionally biased region" description="Basic residues" evidence="1">
    <location>
        <begin position="197"/>
        <end position="215"/>
    </location>
</feature>
<evidence type="ECO:0000313" key="2">
    <source>
        <dbReference type="EMBL" id="PKB96703.1"/>
    </source>
</evidence>
<dbReference type="VEuPathDB" id="FungiDB:RhiirFUN_018899"/>
<evidence type="ECO:0000313" key="3">
    <source>
        <dbReference type="Proteomes" id="UP000232722"/>
    </source>
</evidence>